<dbReference type="OrthoDB" id="1717038at2759"/>
<dbReference type="PANTHER" id="PTHR11764">
    <property type="entry name" value="TERPENE CYCLASE/MUTASE FAMILY MEMBER"/>
    <property type="match status" value="1"/>
</dbReference>
<protein>
    <recommendedName>
        <fullName evidence="3">Squalene cyclase C-terminal domain-containing protein</fullName>
    </recommendedName>
</protein>
<dbReference type="SUPFAM" id="SSF48239">
    <property type="entry name" value="Terpenoid cyclases/Protein prenyltransferases"/>
    <property type="match status" value="1"/>
</dbReference>
<comment type="caution">
    <text evidence="4">The sequence shown here is derived from an EMBL/GenBank/DDBJ whole genome shotgun (WGS) entry which is preliminary data.</text>
</comment>
<dbReference type="GO" id="GO:0005811">
    <property type="term" value="C:lipid droplet"/>
    <property type="evidence" value="ECO:0007669"/>
    <property type="project" value="InterPro"/>
</dbReference>
<dbReference type="GO" id="GO:0016104">
    <property type="term" value="P:triterpenoid biosynthetic process"/>
    <property type="evidence" value="ECO:0007669"/>
    <property type="project" value="InterPro"/>
</dbReference>
<feature type="non-terminal residue" evidence="4">
    <location>
        <position position="92"/>
    </location>
</feature>
<organism evidence="4 5">
    <name type="scientific">Turnera subulata</name>
    <dbReference type="NCBI Taxonomy" id="218843"/>
    <lineage>
        <taxon>Eukaryota</taxon>
        <taxon>Viridiplantae</taxon>
        <taxon>Streptophyta</taxon>
        <taxon>Embryophyta</taxon>
        <taxon>Tracheophyta</taxon>
        <taxon>Spermatophyta</taxon>
        <taxon>Magnoliopsida</taxon>
        <taxon>eudicotyledons</taxon>
        <taxon>Gunneridae</taxon>
        <taxon>Pentapetalae</taxon>
        <taxon>rosids</taxon>
        <taxon>fabids</taxon>
        <taxon>Malpighiales</taxon>
        <taxon>Passifloraceae</taxon>
        <taxon>Turnera</taxon>
    </lineage>
</organism>
<evidence type="ECO:0000313" key="4">
    <source>
        <dbReference type="EMBL" id="KAJ4822724.1"/>
    </source>
</evidence>
<dbReference type="Gene3D" id="1.50.10.20">
    <property type="match status" value="1"/>
</dbReference>
<dbReference type="InterPro" id="IPR032696">
    <property type="entry name" value="SQ_cyclase_C"/>
</dbReference>
<dbReference type="InterPro" id="IPR008930">
    <property type="entry name" value="Terpenoid_cyclase/PrenylTrfase"/>
</dbReference>
<dbReference type="AlphaFoldDB" id="A0A9Q0F0H7"/>
<evidence type="ECO:0000313" key="5">
    <source>
        <dbReference type="Proteomes" id="UP001141552"/>
    </source>
</evidence>
<sequence length="92" mass="10743">KYIPLERNGSNLVQTAWATMGLTHAGQMDRDPRPIHRAVKLLINSQLEDGDFPQQEMTGVFMKNCMLHYAMYRNIFPLWALAEFRRRLPLPN</sequence>
<dbReference type="PANTHER" id="PTHR11764:SF58">
    <property type="entry name" value="BETA-AMYRIN SYNTHASE-RELATED"/>
    <property type="match status" value="1"/>
</dbReference>
<gene>
    <name evidence="4" type="ORF">Tsubulata_044831</name>
</gene>
<evidence type="ECO:0000256" key="2">
    <source>
        <dbReference type="ARBA" id="ARBA00023235"/>
    </source>
</evidence>
<dbReference type="Proteomes" id="UP001141552">
    <property type="component" value="Unassembled WGS sequence"/>
</dbReference>
<dbReference type="EMBL" id="JAKUCV010007588">
    <property type="protein sequence ID" value="KAJ4822724.1"/>
    <property type="molecule type" value="Genomic_DNA"/>
</dbReference>
<evidence type="ECO:0000256" key="1">
    <source>
        <dbReference type="ARBA" id="ARBA00022737"/>
    </source>
</evidence>
<keyword evidence="2" id="KW-0413">Isomerase</keyword>
<proteinExistence type="predicted"/>
<reference evidence="4" key="2">
    <citation type="journal article" date="2023" name="Plants (Basel)">
        <title>Annotation of the Turnera subulata (Passifloraceae) Draft Genome Reveals the S-Locus Evolved after the Divergence of Turneroideae from Passifloroideae in a Stepwise Manner.</title>
        <authorList>
            <person name="Henning P.M."/>
            <person name="Roalson E.H."/>
            <person name="Mir W."/>
            <person name="McCubbin A.G."/>
            <person name="Shore J.S."/>
        </authorList>
    </citation>
    <scope>NUCLEOTIDE SEQUENCE</scope>
    <source>
        <strain evidence="4">F60SS</strain>
    </source>
</reference>
<reference evidence="4" key="1">
    <citation type="submission" date="2022-02" db="EMBL/GenBank/DDBJ databases">
        <authorList>
            <person name="Henning P.M."/>
            <person name="McCubbin A.G."/>
            <person name="Shore J.S."/>
        </authorList>
    </citation>
    <scope>NUCLEOTIDE SEQUENCE</scope>
    <source>
        <strain evidence="4">F60SS</strain>
        <tissue evidence="4">Leaves</tissue>
    </source>
</reference>
<keyword evidence="1" id="KW-0677">Repeat</keyword>
<dbReference type="GO" id="GO:0042300">
    <property type="term" value="F:beta-amyrin synthase activity"/>
    <property type="evidence" value="ECO:0007669"/>
    <property type="project" value="TreeGrafter"/>
</dbReference>
<feature type="domain" description="Squalene cyclase C-terminal" evidence="3">
    <location>
        <begin position="8"/>
        <end position="86"/>
    </location>
</feature>
<name>A0A9Q0F0H7_9ROSI</name>
<evidence type="ECO:0000259" key="3">
    <source>
        <dbReference type="Pfam" id="PF13243"/>
    </source>
</evidence>
<dbReference type="Pfam" id="PF13243">
    <property type="entry name" value="SQHop_cyclase_C"/>
    <property type="match status" value="1"/>
</dbReference>
<keyword evidence="5" id="KW-1185">Reference proteome</keyword>
<accession>A0A9Q0F0H7</accession>
<dbReference type="InterPro" id="IPR018333">
    <property type="entry name" value="Squalene_cyclase"/>
</dbReference>